<evidence type="ECO:0000313" key="5">
    <source>
        <dbReference type="EMBL" id="PWF49252.1"/>
    </source>
</evidence>
<keyword evidence="2" id="KW-0378">Hydrolase</keyword>
<sequence>MWGDLVINRICIAASLGLALAAPPSDAAPVSEQGKSCHLSGSEETLRCISVPVPLDYGKAGGEQLKLHVTVAPAFRESARPDPLFVLAGGPGQAGSDVLPLLPALRKVRATRDIVFIDQRGTGLSGKLDCETKPGYEALTEAELDSEARLCIAKIGKSFAPYGTDSAARDIEQVRRALGYGQINLWGGSYGTRLAQHYARAFPSSVRSMILDGVAAPDQIVPAGGRDAQAALDTLFDQCRAEPACNKAFPALRAEFAALAERVATDKLVLELSDPRTAAPLRLAMTRERFQSTVHNILYSPLDSRRLPFLIHSAYLGRWAPFVARRNVASDFSADGAVAIVLHLAVVCAEDVPRLTPELVAENARQTFMSAPALARLAGLCPAVKVPAAPYRAPATIAAPILMLSGALDPVTPPRRAEAAGRHMARAQHLVVANAGHGVSHLGCGPRLMREFLDQPQGKVDGACLKEIPAPSFQLNSAGPQP</sequence>
<reference evidence="5 6" key="1">
    <citation type="submission" date="2018-04" db="EMBL/GenBank/DDBJ databases">
        <title>Massilia violaceinigra sp. nov., a novel purple-pigmented bacterium isolated from Tianshan glacier, Xinjiang, China.</title>
        <authorList>
            <person name="Wang H."/>
        </authorList>
    </citation>
    <scope>NUCLEOTIDE SEQUENCE [LARGE SCALE GENOMIC DNA]</scope>
    <source>
        <strain evidence="5 6">B448-2</strain>
    </source>
</reference>
<comment type="caution">
    <text evidence="5">The sequence shown here is derived from an EMBL/GenBank/DDBJ whole genome shotgun (WGS) entry which is preliminary data.</text>
</comment>
<dbReference type="InterPro" id="IPR029058">
    <property type="entry name" value="AB_hydrolase_fold"/>
</dbReference>
<dbReference type="InterPro" id="IPR000073">
    <property type="entry name" value="AB_hydrolase_1"/>
</dbReference>
<protein>
    <recommendedName>
        <fullName evidence="4">AB hydrolase-1 domain-containing protein</fullName>
    </recommendedName>
</protein>
<dbReference type="PANTHER" id="PTHR43248">
    <property type="entry name" value="2-SUCCINYL-6-HYDROXY-2,4-CYCLOHEXADIENE-1-CARBOXYLATE SYNTHASE"/>
    <property type="match status" value="1"/>
</dbReference>
<dbReference type="Pfam" id="PF00561">
    <property type="entry name" value="Abhydrolase_1"/>
    <property type="match status" value="1"/>
</dbReference>
<dbReference type="GO" id="GO:0006508">
    <property type="term" value="P:proteolysis"/>
    <property type="evidence" value="ECO:0007669"/>
    <property type="project" value="InterPro"/>
</dbReference>
<dbReference type="InterPro" id="IPR002410">
    <property type="entry name" value="Peptidase_S33"/>
</dbReference>
<dbReference type="GO" id="GO:0008233">
    <property type="term" value="F:peptidase activity"/>
    <property type="evidence" value="ECO:0007669"/>
    <property type="project" value="InterPro"/>
</dbReference>
<evidence type="ECO:0000256" key="3">
    <source>
        <dbReference type="SAM" id="SignalP"/>
    </source>
</evidence>
<dbReference type="AlphaFoldDB" id="A0A2U2HP73"/>
<gene>
    <name evidence="5" type="ORF">C7C56_007580</name>
</gene>
<feature type="signal peptide" evidence="3">
    <location>
        <begin position="1"/>
        <end position="27"/>
    </location>
</feature>
<dbReference type="InterPro" id="IPR051601">
    <property type="entry name" value="Serine_prot/Carboxylest_S33"/>
</dbReference>
<keyword evidence="6" id="KW-1185">Reference proteome</keyword>
<accession>A0A2U2HP73</accession>
<comment type="similarity">
    <text evidence="1">Belongs to the peptidase S33 family.</text>
</comment>
<dbReference type="PRINTS" id="PR00793">
    <property type="entry name" value="PROAMNOPTASE"/>
</dbReference>
<dbReference type="PANTHER" id="PTHR43248:SF25">
    <property type="entry name" value="AB HYDROLASE-1 DOMAIN-CONTAINING PROTEIN-RELATED"/>
    <property type="match status" value="1"/>
</dbReference>
<dbReference type="Proteomes" id="UP000241421">
    <property type="component" value="Unassembled WGS sequence"/>
</dbReference>
<feature type="domain" description="AB hydrolase-1" evidence="4">
    <location>
        <begin position="83"/>
        <end position="439"/>
    </location>
</feature>
<dbReference type="EMBL" id="PXWF02000102">
    <property type="protein sequence ID" value="PWF49252.1"/>
    <property type="molecule type" value="Genomic_DNA"/>
</dbReference>
<evidence type="ECO:0000256" key="1">
    <source>
        <dbReference type="ARBA" id="ARBA00010088"/>
    </source>
</evidence>
<proteinExistence type="inferred from homology"/>
<dbReference type="SUPFAM" id="SSF53474">
    <property type="entry name" value="alpha/beta-Hydrolases"/>
    <property type="match status" value="1"/>
</dbReference>
<dbReference type="OrthoDB" id="9796770at2"/>
<evidence type="ECO:0000256" key="2">
    <source>
        <dbReference type="ARBA" id="ARBA00022801"/>
    </source>
</evidence>
<evidence type="ECO:0000259" key="4">
    <source>
        <dbReference type="Pfam" id="PF00561"/>
    </source>
</evidence>
<keyword evidence="3" id="KW-0732">Signal</keyword>
<dbReference type="Gene3D" id="3.40.50.1820">
    <property type="entry name" value="alpha/beta hydrolase"/>
    <property type="match status" value="1"/>
</dbReference>
<organism evidence="5 6">
    <name type="scientific">Massilia glaciei</name>
    <dbReference type="NCBI Taxonomy" id="1524097"/>
    <lineage>
        <taxon>Bacteria</taxon>
        <taxon>Pseudomonadati</taxon>
        <taxon>Pseudomonadota</taxon>
        <taxon>Betaproteobacteria</taxon>
        <taxon>Burkholderiales</taxon>
        <taxon>Oxalobacteraceae</taxon>
        <taxon>Telluria group</taxon>
        <taxon>Massilia</taxon>
    </lineage>
</organism>
<name>A0A2U2HP73_9BURK</name>
<feature type="chain" id="PRO_5015594954" description="AB hydrolase-1 domain-containing protein" evidence="3">
    <location>
        <begin position="28"/>
        <end position="482"/>
    </location>
</feature>
<evidence type="ECO:0000313" key="6">
    <source>
        <dbReference type="Proteomes" id="UP000241421"/>
    </source>
</evidence>